<organism evidence="2 3">
    <name type="scientific">Runella defluvii</name>
    <dbReference type="NCBI Taxonomy" id="370973"/>
    <lineage>
        <taxon>Bacteria</taxon>
        <taxon>Pseudomonadati</taxon>
        <taxon>Bacteroidota</taxon>
        <taxon>Cytophagia</taxon>
        <taxon>Cytophagales</taxon>
        <taxon>Spirosomataceae</taxon>
        <taxon>Runella</taxon>
    </lineage>
</organism>
<dbReference type="InterPro" id="IPR011050">
    <property type="entry name" value="Pectin_lyase_fold/virulence"/>
</dbReference>
<dbReference type="EMBL" id="JACIBY010000012">
    <property type="protein sequence ID" value="MBB3840769.1"/>
    <property type="molecule type" value="Genomic_DNA"/>
</dbReference>
<dbReference type="AlphaFoldDB" id="A0A7W5ZSC2"/>
<evidence type="ECO:0000313" key="2">
    <source>
        <dbReference type="EMBL" id="MBB3840769.1"/>
    </source>
</evidence>
<reference evidence="2 3" key="1">
    <citation type="submission" date="2020-08" db="EMBL/GenBank/DDBJ databases">
        <title>Genomic Encyclopedia of Type Strains, Phase IV (KMG-IV): sequencing the most valuable type-strain genomes for metagenomic binning, comparative biology and taxonomic classification.</title>
        <authorList>
            <person name="Goeker M."/>
        </authorList>
    </citation>
    <scope>NUCLEOTIDE SEQUENCE [LARGE SCALE GENOMIC DNA]</scope>
    <source>
        <strain evidence="2 3">DSM 17976</strain>
    </source>
</reference>
<evidence type="ECO:0008006" key="4">
    <source>
        <dbReference type="Google" id="ProtNLM"/>
    </source>
</evidence>
<keyword evidence="3" id="KW-1185">Reference proteome</keyword>
<sequence length="879" mass="93568">MAQSGATTGQVPKWNGSTWVPSADAVGSSPTWGSITGTLSTQSDLNSALAGKEPLISVGGLALNKISLSGATEGNVLKISGGVLTYATDATGGGASGNVISTVGNIASLRTRLGAYAGELVTTLGYYTANDGGGWGYIWNPTTLSTDNGVNIIDSNGAAAGAWEFAYMGWINSKQCGAKGDYTTDDTQALQRGIDYIVDKSGRLEILRGIFRITSVLNVGTLSPVSNPYTEVSFTIKGTGPTLNNNATEQQYTNGTLILLEGTGHTAIMNVRAGASRFAKFEDFTLSCATKGGATHGFLWSQTIFSQHKLVRVHSWNATNAFSVMQSIGGTGSNGEFSQLDFCQGYGASRFYYMDATSGQAFNQRFNDCSGSVDNAGIMFEIGGSGLGYGLDITNFSTSNTWNPSTGTGITLLKNNGISGIVNIKGGRFEALTTLTSYSLGTYNMSGAVNIENVHFDGMASKLSRPFIAASSGNTANYNINIHQCKFSATTSDATADILLGQNDATKVRITRSRFEGFKSLNVSSSSDERGSVTIDDFSEIKDTRTGDWMPLARSYNYRYLNGLISRTIIGEHIEQPSGIAENLLLQSNFGVNSGSALAPWGHTGASTFYEVRKIGYGGVNFVSPHSIQAIFRANSGVYQEIDAATFSQPKNTYYYQAVVSTEYQYGGTITFLLKNATTGTVYDTYTLTGGNNPVPSVKTIVTLVATDVNVGGKLRLEILNNRSDLGILNIYSQHVAKNPNASFVATSTSAITGYTDWSQSSDMLRVYGRLMIPHKSDETGSLATTIADYENVGGSEWYVSSTTGRAKYRASSAWNELPNTDFGTAAPTTGSWPRGWIRYNATPVEAGTAGAKYVIEGWQCITAGSPGTWLQKRYLTGN</sequence>
<name>A0A7W5ZSC2_9BACT</name>
<gene>
    <name evidence="2" type="ORF">FHS57_004789</name>
</gene>
<evidence type="ECO:0000313" key="3">
    <source>
        <dbReference type="Proteomes" id="UP000541352"/>
    </source>
</evidence>
<protein>
    <recommendedName>
        <fullName evidence="4">Pectate lyase superfamily protein domain-containing protein</fullName>
    </recommendedName>
</protein>
<dbReference type="InterPro" id="IPR012334">
    <property type="entry name" value="Pectin_lyas_fold"/>
</dbReference>
<accession>A0A7W5ZSC2</accession>
<dbReference type="SUPFAM" id="SSF51126">
    <property type="entry name" value="Pectin lyase-like"/>
    <property type="match status" value="1"/>
</dbReference>
<feature type="region of interest" description="Disordered" evidence="1">
    <location>
        <begin position="1"/>
        <end position="25"/>
    </location>
</feature>
<evidence type="ECO:0000256" key="1">
    <source>
        <dbReference type="SAM" id="MobiDB-lite"/>
    </source>
</evidence>
<dbReference type="Gene3D" id="2.160.20.10">
    <property type="entry name" value="Single-stranded right-handed beta-helix, Pectin lyase-like"/>
    <property type="match status" value="1"/>
</dbReference>
<feature type="compositionally biased region" description="Polar residues" evidence="1">
    <location>
        <begin position="1"/>
        <end position="20"/>
    </location>
</feature>
<proteinExistence type="predicted"/>
<dbReference type="Proteomes" id="UP000541352">
    <property type="component" value="Unassembled WGS sequence"/>
</dbReference>
<comment type="caution">
    <text evidence="2">The sequence shown here is derived from an EMBL/GenBank/DDBJ whole genome shotgun (WGS) entry which is preliminary data.</text>
</comment>